<evidence type="ECO:0000313" key="3">
    <source>
        <dbReference type="EMBL" id="KIJ09614.1"/>
    </source>
</evidence>
<dbReference type="SUPFAM" id="SSF53092">
    <property type="entry name" value="Creatinase/prolidase N-terminal domain"/>
    <property type="match status" value="1"/>
</dbReference>
<organism evidence="3 4">
    <name type="scientific">Paxillus involutus ATCC 200175</name>
    <dbReference type="NCBI Taxonomy" id="664439"/>
    <lineage>
        <taxon>Eukaryota</taxon>
        <taxon>Fungi</taxon>
        <taxon>Dikarya</taxon>
        <taxon>Basidiomycota</taxon>
        <taxon>Agaricomycotina</taxon>
        <taxon>Agaricomycetes</taxon>
        <taxon>Agaricomycetidae</taxon>
        <taxon>Boletales</taxon>
        <taxon>Paxilineae</taxon>
        <taxon>Paxillaceae</taxon>
        <taxon>Paxillus</taxon>
    </lineage>
</organism>
<dbReference type="PANTHER" id="PTHR43763">
    <property type="entry name" value="XAA-PRO AMINOPEPTIDASE 1"/>
    <property type="match status" value="1"/>
</dbReference>
<keyword evidence="1" id="KW-1133">Transmembrane helix</keyword>
<reference evidence="3 4" key="1">
    <citation type="submission" date="2014-06" db="EMBL/GenBank/DDBJ databases">
        <authorList>
            <consortium name="DOE Joint Genome Institute"/>
            <person name="Kuo A."/>
            <person name="Kohler A."/>
            <person name="Nagy L.G."/>
            <person name="Floudas D."/>
            <person name="Copeland A."/>
            <person name="Barry K.W."/>
            <person name="Cichocki N."/>
            <person name="Veneault-Fourrey C."/>
            <person name="LaButti K."/>
            <person name="Lindquist E.A."/>
            <person name="Lipzen A."/>
            <person name="Lundell T."/>
            <person name="Morin E."/>
            <person name="Murat C."/>
            <person name="Sun H."/>
            <person name="Tunlid A."/>
            <person name="Henrissat B."/>
            <person name="Grigoriev I.V."/>
            <person name="Hibbett D.S."/>
            <person name="Martin F."/>
            <person name="Nordberg H.P."/>
            <person name="Cantor M.N."/>
            <person name="Hua S.X."/>
        </authorList>
    </citation>
    <scope>NUCLEOTIDE SEQUENCE [LARGE SCALE GENOMIC DNA]</scope>
    <source>
        <strain evidence="3 4">ATCC 200175</strain>
    </source>
</reference>
<accession>A0A0C9SQG9</accession>
<name>A0A0C9SQG9_PAXIN</name>
<keyword evidence="4" id="KW-1185">Reference proteome</keyword>
<dbReference type="Gene3D" id="3.40.350.10">
    <property type="entry name" value="Creatinase/prolidase N-terminal domain"/>
    <property type="match status" value="1"/>
</dbReference>
<reference evidence="4" key="2">
    <citation type="submission" date="2015-01" db="EMBL/GenBank/DDBJ databases">
        <title>Evolutionary Origins and Diversification of the Mycorrhizal Mutualists.</title>
        <authorList>
            <consortium name="DOE Joint Genome Institute"/>
            <consortium name="Mycorrhizal Genomics Consortium"/>
            <person name="Kohler A."/>
            <person name="Kuo A."/>
            <person name="Nagy L.G."/>
            <person name="Floudas D."/>
            <person name="Copeland A."/>
            <person name="Barry K.W."/>
            <person name="Cichocki N."/>
            <person name="Veneault-Fourrey C."/>
            <person name="LaButti K."/>
            <person name="Lindquist E.A."/>
            <person name="Lipzen A."/>
            <person name="Lundell T."/>
            <person name="Morin E."/>
            <person name="Murat C."/>
            <person name="Riley R."/>
            <person name="Ohm R."/>
            <person name="Sun H."/>
            <person name="Tunlid A."/>
            <person name="Henrissat B."/>
            <person name="Grigoriev I.V."/>
            <person name="Hibbett D.S."/>
            <person name="Martin F."/>
        </authorList>
    </citation>
    <scope>NUCLEOTIDE SEQUENCE [LARGE SCALE GENOMIC DNA]</scope>
    <source>
        <strain evidence="4">ATCC 200175</strain>
    </source>
</reference>
<dbReference type="PANTHER" id="PTHR43763:SF17">
    <property type="entry name" value="AMINOPEPTIDASE P, CYTOPLASMIC-RELATED"/>
    <property type="match status" value="1"/>
</dbReference>
<dbReference type="InterPro" id="IPR000587">
    <property type="entry name" value="Creatinase_N"/>
</dbReference>
<evidence type="ECO:0000259" key="2">
    <source>
        <dbReference type="Pfam" id="PF01321"/>
    </source>
</evidence>
<proteinExistence type="predicted"/>
<dbReference type="HOGENOM" id="CLU_997832_0_0_1"/>
<evidence type="ECO:0000313" key="4">
    <source>
        <dbReference type="Proteomes" id="UP000053647"/>
    </source>
</evidence>
<dbReference type="InterPro" id="IPR050422">
    <property type="entry name" value="X-Pro_aminopeptidase_P"/>
</dbReference>
<keyword evidence="1" id="KW-0812">Transmembrane</keyword>
<gene>
    <name evidence="3" type="ORF">PAXINDRAFT_182123</name>
</gene>
<dbReference type="InterPro" id="IPR029149">
    <property type="entry name" value="Creatin/AminoP/Spt16_N"/>
</dbReference>
<dbReference type="Proteomes" id="UP000053647">
    <property type="component" value="Unassembled WGS sequence"/>
</dbReference>
<dbReference type="OrthoDB" id="2685297at2759"/>
<keyword evidence="1" id="KW-0472">Membrane</keyword>
<dbReference type="AlphaFoldDB" id="A0A0C9SQG9"/>
<feature type="transmembrane region" description="Helical" evidence="1">
    <location>
        <begin position="246"/>
        <end position="271"/>
    </location>
</feature>
<sequence length="279" mass="30866">MYHWSIPTTLDAPVTSLTENRGALPASPVTNVLPASPRSSYFPATVTAEADMATQLESHLRALKLGLHSQSRTAAEEYNSANETDAEEGKDKAYLVTDSRYWLQAREELDPNWHLIPADAANAPKDWVEWLVDHCKDTKIGIDARMVSHKKATQLISKLNTKGSKLIFPPQNFVDLSWKEKPLRSKDPIFIQSIDFTGRGVSSKIAEVQQWIQEQPPAVPAYSKSAPTPVHMHIGTLATSLSSIHLIGLVLSSGVAFFCFAVNSVSIYVTVMCHDIYHN</sequence>
<dbReference type="EMBL" id="KN819447">
    <property type="protein sequence ID" value="KIJ09614.1"/>
    <property type="molecule type" value="Genomic_DNA"/>
</dbReference>
<protein>
    <recommendedName>
        <fullName evidence="2">Creatinase N-terminal domain-containing protein</fullName>
    </recommendedName>
</protein>
<feature type="domain" description="Creatinase N-terminal" evidence="2">
    <location>
        <begin position="90"/>
        <end position="160"/>
    </location>
</feature>
<evidence type="ECO:0000256" key="1">
    <source>
        <dbReference type="SAM" id="Phobius"/>
    </source>
</evidence>
<dbReference type="Pfam" id="PF01321">
    <property type="entry name" value="Creatinase_N"/>
    <property type="match status" value="1"/>
</dbReference>